<dbReference type="AlphaFoldDB" id="X0YDQ1"/>
<proteinExistence type="predicted"/>
<comment type="caution">
    <text evidence="1">The sequence shown here is derived from an EMBL/GenBank/DDBJ whole genome shotgun (WGS) entry which is preliminary data.</text>
</comment>
<accession>X0YDQ1</accession>
<name>X0YDQ1_9ZZZZ</name>
<gene>
    <name evidence="1" type="ORF">S01H4_16180</name>
</gene>
<sequence length="70" mass="8359">MSYWSHNSELLDEVTIKALPEEWRNKVESDEIDLDDVPEDIWDKAMLEGTQDYWGTQIDEAEFKHEEEKT</sequence>
<evidence type="ECO:0000313" key="1">
    <source>
        <dbReference type="EMBL" id="GAG53999.1"/>
    </source>
</evidence>
<dbReference type="EMBL" id="BART01007090">
    <property type="protein sequence ID" value="GAG53999.1"/>
    <property type="molecule type" value="Genomic_DNA"/>
</dbReference>
<protein>
    <submittedName>
        <fullName evidence="1">Uncharacterized protein</fullName>
    </submittedName>
</protein>
<organism evidence="1">
    <name type="scientific">marine sediment metagenome</name>
    <dbReference type="NCBI Taxonomy" id="412755"/>
    <lineage>
        <taxon>unclassified sequences</taxon>
        <taxon>metagenomes</taxon>
        <taxon>ecological metagenomes</taxon>
    </lineage>
</organism>
<reference evidence="1" key="1">
    <citation type="journal article" date="2014" name="Front. Microbiol.">
        <title>High frequency of phylogenetically diverse reductive dehalogenase-homologous genes in deep subseafloor sedimentary metagenomes.</title>
        <authorList>
            <person name="Kawai M."/>
            <person name="Futagami T."/>
            <person name="Toyoda A."/>
            <person name="Takaki Y."/>
            <person name="Nishi S."/>
            <person name="Hori S."/>
            <person name="Arai W."/>
            <person name="Tsubouchi T."/>
            <person name="Morono Y."/>
            <person name="Uchiyama I."/>
            <person name="Ito T."/>
            <person name="Fujiyama A."/>
            <person name="Inagaki F."/>
            <person name="Takami H."/>
        </authorList>
    </citation>
    <scope>NUCLEOTIDE SEQUENCE</scope>
    <source>
        <strain evidence="1">Expedition CK06-06</strain>
    </source>
</reference>